<dbReference type="RefSeq" id="WP_081200209.1">
    <property type="nucleotide sequence ID" value="NZ_FOCZ01000015.1"/>
</dbReference>
<dbReference type="AlphaFoldDB" id="A0A1V9EUJ5"/>
<comment type="caution">
    <text evidence="1">The sequence shown here is derived from an EMBL/GenBank/DDBJ whole genome shotgun (WGS) entry which is preliminary data.</text>
</comment>
<dbReference type="EMBL" id="LVXG01000013">
    <property type="protein sequence ID" value="OQP49820.1"/>
    <property type="molecule type" value="Genomic_DNA"/>
</dbReference>
<reference evidence="2" key="1">
    <citation type="submission" date="2016-04" db="EMBL/GenBank/DDBJ databases">
        <authorList>
            <person name="Chen L."/>
            <person name="Zhuang W."/>
            <person name="Wang G."/>
        </authorList>
    </citation>
    <scope>NUCLEOTIDE SEQUENCE [LARGE SCALE GENOMIC DNA]</scope>
    <source>
        <strain evidence="2">17621</strain>
    </source>
</reference>
<proteinExistence type="predicted"/>
<evidence type="ECO:0008006" key="3">
    <source>
        <dbReference type="Google" id="ProtNLM"/>
    </source>
</evidence>
<accession>A0A1V9EUJ5</accession>
<keyword evidence="2" id="KW-1185">Reference proteome</keyword>
<dbReference type="OrthoDB" id="1041391at2"/>
<dbReference type="Proteomes" id="UP000192610">
    <property type="component" value="Unassembled WGS sequence"/>
</dbReference>
<protein>
    <recommendedName>
        <fullName evidence="3">Protein SirB1 N-terminal domain-containing protein</fullName>
    </recommendedName>
</protein>
<evidence type="ECO:0000313" key="1">
    <source>
        <dbReference type="EMBL" id="OQP49820.1"/>
    </source>
</evidence>
<gene>
    <name evidence="1" type="ORF">A4H97_28455</name>
</gene>
<dbReference type="STRING" id="354355.SAMN05660816_05739"/>
<organism evidence="1 2">
    <name type="scientific">Niastella yeongjuensis</name>
    <dbReference type="NCBI Taxonomy" id="354355"/>
    <lineage>
        <taxon>Bacteria</taxon>
        <taxon>Pseudomonadati</taxon>
        <taxon>Bacteroidota</taxon>
        <taxon>Chitinophagia</taxon>
        <taxon>Chitinophagales</taxon>
        <taxon>Chitinophagaceae</taxon>
        <taxon>Niastella</taxon>
    </lineage>
</organism>
<evidence type="ECO:0000313" key="2">
    <source>
        <dbReference type="Proteomes" id="UP000192610"/>
    </source>
</evidence>
<name>A0A1V9EUJ5_9BACT</name>
<sequence length="354" mass="41056">MNNFITSAVRTGKASSKMIAFAFVLLYNSVFAQSQNLNGHKLLYHDAYSEISQMLEDKQPLNFKRAIFLMENAFLNGSWKYEQFSEQIQSITNKLQLLIKERHFEKFKTAGNWAAFTYMVDSISQNDFKPYKYDFDNFLPTKDPTVGFVTKLITTGKGNCVSLPELYKILTNELQCTAYLALAPMHCYIKHKDENGKWVNLEMTSGSFARDEWIMQESGVTVEQIKTGIYMNALTEKETLASVLNDLAANYQFQFGCDGFDLLVAETALKYYPKGVHIYMVKFEHYRKMLLQARQQNNSVSVDHYNRILFGIDQKLAELAYKEPSKQDYEEWVRDNEKNRLLQESKTQIKSNNK</sequence>